<dbReference type="EMBL" id="CAJNNW010037407">
    <property type="protein sequence ID" value="CAE8741610.1"/>
    <property type="molecule type" value="Genomic_DNA"/>
</dbReference>
<dbReference type="SUPFAM" id="SSF82171">
    <property type="entry name" value="DPP6 N-terminal domain-like"/>
    <property type="match status" value="1"/>
</dbReference>
<evidence type="ECO:0000313" key="2">
    <source>
        <dbReference type="EMBL" id="CAE8741610.1"/>
    </source>
</evidence>
<name>A0A813LRQ7_POLGL</name>
<feature type="region of interest" description="Disordered" evidence="1">
    <location>
        <begin position="443"/>
        <end position="468"/>
    </location>
</feature>
<comment type="caution">
    <text evidence="2">The sequence shown here is derived from an EMBL/GenBank/DDBJ whole genome shotgun (WGS) entry which is preliminary data.</text>
</comment>
<reference evidence="2" key="1">
    <citation type="submission" date="2021-02" db="EMBL/GenBank/DDBJ databases">
        <authorList>
            <person name="Dougan E. K."/>
            <person name="Rhodes N."/>
            <person name="Thang M."/>
            <person name="Chan C."/>
        </authorList>
    </citation>
    <scope>NUCLEOTIDE SEQUENCE</scope>
</reference>
<gene>
    <name evidence="2" type="ORF">PGLA2088_LOCUS50571</name>
</gene>
<evidence type="ECO:0000256" key="1">
    <source>
        <dbReference type="SAM" id="MobiDB-lite"/>
    </source>
</evidence>
<dbReference type="InterPro" id="IPR011990">
    <property type="entry name" value="TPR-like_helical_dom_sf"/>
</dbReference>
<sequence length="737" mass="77008">MNPGSAMGDDCPTAAAGMAALRQQGNTLMREGDAAGAAERYERALVLAGLVLAGSYEVGEDPESYAANRAALLGNLSAARLAEGVPGSALLALEAAQLSAKADCRYAKAFFRQAKALLALQRPQEAVNAARTLLFVMGEEAALADVKALLREAADLASSRSACRGGARPPVSCSSSAPACALEAAPEVPALLSAYCGAEELARLACCSRRVAAEMATEAAFSARAAQLCPGGHAAWLRLDLLGAGPGSGGVFASGSGWLYAARREAARAGVQNRIAVCQVDGRVGLYEPVPGGGSVTQICIPALQCLPFSLCWGPGSEFLAFTALSPSFSGYTALVLAPVTSSGLSPVVVPLRKGLAPYYLSPSPCGTRVALLGALAQRQVLFVADASQVSSTNGEQASPVSLRSLGTAAPLYFDWAPHGPELLLACYGRELVRVRADVDSEADGSAPGSAGLTPWEPASEDLPESGFEAAPSSVIKGRIAFQAPQWLAWPGSSEGRWLVPRDHPDGRRVSLALVDPTTGSADILCEHLPPQTQFTASRCGQWVAWSGMHDGQGHGGVFARRLLPALGPPTMVFNGAAEAMTWGGTRLGLLLRSPASGPGSLVWAVWDPACLEPLSSESVDGFGDASSERSCLWVAPEDFVPHHSFAGRVLPFFDQFERRLRFWSPGNDAIVFTTSDAEVWVQPFPASRSRASEWSDGEISTSRHPLSSLVGAAEYTRVAPPAYRIARGSYACWSPG</sequence>
<organism evidence="2 3">
    <name type="scientific">Polarella glacialis</name>
    <name type="common">Dinoflagellate</name>
    <dbReference type="NCBI Taxonomy" id="89957"/>
    <lineage>
        <taxon>Eukaryota</taxon>
        <taxon>Sar</taxon>
        <taxon>Alveolata</taxon>
        <taxon>Dinophyceae</taxon>
        <taxon>Suessiales</taxon>
        <taxon>Suessiaceae</taxon>
        <taxon>Polarella</taxon>
    </lineage>
</organism>
<dbReference type="Gene3D" id="1.25.40.10">
    <property type="entry name" value="Tetratricopeptide repeat domain"/>
    <property type="match status" value="1"/>
</dbReference>
<dbReference type="AlphaFoldDB" id="A0A813LRQ7"/>
<evidence type="ECO:0000313" key="3">
    <source>
        <dbReference type="Proteomes" id="UP000626109"/>
    </source>
</evidence>
<protein>
    <submittedName>
        <fullName evidence="2">Uncharacterized protein</fullName>
    </submittedName>
</protein>
<dbReference type="SUPFAM" id="SSF48452">
    <property type="entry name" value="TPR-like"/>
    <property type="match status" value="1"/>
</dbReference>
<dbReference type="Proteomes" id="UP000626109">
    <property type="component" value="Unassembled WGS sequence"/>
</dbReference>
<accession>A0A813LRQ7</accession>
<proteinExistence type="predicted"/>